<name>A0A1Y3PRZ4_9BACI</name>
<gene>
    <name evidence="2" type="ORF">BAA01_11345</name>
</gene>
<organism evidence="2 3">
    <name type="scientific">Bacillus thermozeamaize</name>
    <dbReference type="NCBI Taxonomy" id="230954"/>
    <lineage>
        <taxon>Bacteria</taxon>
        <taxon>Bacillati</taxon>
        <taxon>Bacillota</taxon>
        <taxon>Bacilli</taxon>
        <taxon>Bacillales</taxon>
        <taxon>Bacillaceae</taxon>
        <taxon>Bacillus</taxon>
    </lineage>
</organism>
<reference evidence="3" key="1">
    <citation type="submission" date="2016-06" db="EMBL/GenBank/DDBJ databases">
        <authorList>
            <person name="Nascimento L."/>
            <person name="Pereira R.V."/>
            <person name="Martins L.F."/>
            <person name="Quaggio R.B."/>
            <person name="Silva A.M."/>
            <person name="Setubal J.C."/>
        </authorList>
    </citation>
    <scope>NUCLEOTIDE SEQUENCE [LARGE SCALE GENOMIC DNA]</scope>
</reference>
<sequence length="355" mass="40191">MMEKTLTQSLHEIIHNKVKPNVRRIDEEAYHPLEFFQELGKSGLLSSRGALEKEVLLGGVRLVEETAQTCMTTAFTLWCHLAGLTYLRKCENPFLKSDILPKLESGELLGGTGLSNALKYYAGLERLRLTAKRVSGGYVVSGHLPSVSNLGPRSWFGIIASVDERYRIMAFVPSQADNLVLKEKRDYLGINGSATHACSFRDVFVPEDWIISEQADDFVKQVRSVFLLYQIPLGLGVTEAAIRSIERMKGKQGECNQYLPIQAADLERELQSLRDQTYRLTESDDLSSRWVDLLQLRLAVAYLTSKAVYAEMLHHGGESYLRYCDSSRRLRESYFLLNLTPTVKHLEKLLKQLNA</sequence>
<dbReference type="InterPro" id="IPR046373">
    <property type="entry name" value="Acyl-CoA_Oxase/DH_mid-dom_sf"/>
</dbReference>
<dbReference type="Gene3D" id="1.10.540.10">
    <property type="entry name" value="Acyl-CoA dehydrogenase/oxidase, N-terminal domain"/>
    <property type="match status" value="1"/>
</dbReference>
<dbReference type="EMBL" id="LZRT01000021">
    <property type="protein sequence ID" value="OUM90131.1"/>
    <property type="molecule type" value="Genomic_DNA"/>
</dbReference>
<dbReference type="GO" id="GO:0050660">
    <property type="term" value="F:flavin adenine dinucleotide binding"/>
    <property type="evidence" value="ECO:0007669"/>
    <property type="project" value="InterPro"/>
</dbReference>
<protein>
    <submittedName>
        <fullName evidence="2">Acyl-CoA dehydrogenase</fullName>
    </submittedName>
</protein>
<dbReference type="PANTHER" id="PTHR43884:SF12">
    <property type="entry name" value="ISOVALERYL-COA DEHYDROGENASE, MITOCHONDRIAL-RELATED"/>
    <property type="match status" value="1"/>
</dbReference>
<dbReference type="Pfam" id="PF02771">
    <property type="entry name" value="Acyl-CoA_dh_N"/>
    <property type="match status" value="1"/>
</dbReference>
<dbReference type="Proteomes" id="UP000196475">
    <property type="component" value="Unassembled WGS sequence"/>
</dbReference>
<dbReference type="InterPro" id="IPR037069">
    <property type="entry name" value="AcylCoA_DH/ox_N_sf"/>
</dbReference>
<comment type="caution">
    <text evidence="2">The sequence shown here is derived from an EMBL/GenBank/DDBJ whole genome shotgun (WGS) entry which is preliminary data.</text>
</comment>
<feature type="domain" description="Acyl-CoA dehydrogenase/oxidase N-terminal" evidence="1">
    <location>
        <begin position="4"/>
        <end position="107"/>
    </location>
</feature>
<dbReference type="Gene3D" id="2.40.110.10">
    <property type="entry name" value="Butyryl-CoA Dehydrogenase, subunit A, domain 2"/>
    <property type="match status" value="1"/>
</dbReference>
<evidence type="ECO:0000259" key="1">
    <source>
        <dbReference type="Pfam" id="PF02771"/>
    </source>
</evidence>
<dbReference type="InterPro" id="IPR009100">
    <property type="entry name" value="AcylCoA_DH/oxidase_NM_dom_sf"/>
</dbReference>
<proteinExistence type="predicted"/>
<evidence type="ECO:0000313" key="3">
    <source>
        <dbReference type="Proteomes" id="UP000196475"/>
    </source>
</evidence>
<dbReference type="GO" id="GO:0003995">
    <property type="term" value="F:acyl-CoA dehydrogenase activity"/>
    <property type="evidence" value="ECO:0007669"/>
    <property type="project" value="TreeGrafter"/>
</dbReference>
<evidence type="ECO:0000313" key="2">
    <source>
        <dbReference type="EMBL" id="OUM90131.1"/>
    </source>
</evidence>
<dbReference type="InterPro" id="IPR013786">
    <property type="entry name" value="AcylCoA_DH/ox_N"/>
</dbReference>
<dbReference type="AlphaFoldDB" id="A0A1Y3PRZ4"/>
<accession>A0A1Y3PRZ4</accession>
<dbReference type="PANTHER" id="PTHR43884">
    <property type="entry name" value="ACYL-COA DEHYDROGENASE"/>
    <property type="match status" value="1"/>
</dbReference>
<dbReference type="SUPFAM" id="SSF56645">
    <property type="entry name" value="Acyl-CoA dehydrogenase NM domain-like"/>
    <property type="match status" value="1"/>
</dbReference>